<dbReference type="PANTHER" id="PTHR43537">
    <property type="entry name" value="TRANSCRIPTIONAL REGULATOR, GNTR FAMILY"/>
    <property type="match status" value="1"/>
</dbReference>
<dbReference type="GO" id="GO:0003677">
    <property type="term" value="F:DNA binding"/>
    <property type="evidence" value="ECO:0007669"/>
    <property type="project" value="UniProtKB-KW"/>
</dbReference>
<dbReference type="Gene3D" id="1.20.120.530">
    <property type="entry name" value="GntR ligand-binding domain-like"/>
    <property type="match status" value="1"/>
</dbReference>
<dbReference type="InterPro" id="IPR036388">
    <property type="entry name" value="WH-like_DNA-bd_sf"/>
</dbReference>
<accession>A0A9Y2MXH5</accession>
<dbReference type="SUPFAM" id="SSF46785">
    <property type="entry name" value="Winged helix' DNA-binding domain"/>
    <property type="match status" value="1"/>
</dbReference>
<evidence type="ECO:0000256" key="3">
    <source>
        <dbReference type="ARBA" id="ARBA00023163"/>
    </source>
</evidence>
<keyword evidence="1" id="KW-0805">Transcription regulation</keyword>
<dbReference type="Proteomes" id="UP001236014">
    <property type="component" value="Chromosome"/>
</dbReference>
<evidence type="ECO:0000313" key="6">
    <source>
        <dbReference type="Proteomes" id="UP001236014"/>
    </source>
</evidence>
<dbReference type="InterPro" id="IPR011711">
    <property type="entry name" value="GntR_C"/>
</dbReference>
<dbReference type="SMART" id="SM00345">
    <property type="entry name" value="HTH_GNTR"/>
    <property type="match status" value="1"/>
</dbReference>
<dbReference type="PANTHER" id="PTHR43537:SF5">
    <property type="entry name" value="UXU OPERON TRANSCRIPTIONAL REGULATOR"/>
    <property type="match status" value="1"/>
</dbReference>
<sequence>MTADLGSPALTGIRRLSALDTVRARIALAIELGLLRPGERLPPNGEIARALGVGDITVRRALVSLCEDGVLVRRRGRNGGTSVAPDAPAGRVGAVSAYRESSDEVHDLIDHRLVIEAGLVQLVATRRTEEDVERLRDLVRRMDEAAGWAEFHELDAEFHLAVAASGAPAAAVKQYELVLRELYRFYLPYRMSALRASNREHEVLVRAIATRNPDEAAIMTRAHVGDLHRTMFVGLPDVSGS</sequence>
<evidence type="ECO:0000256" key="1">
    <source>
        <dbReference type="ARBA" id="ARBA00023015"/>
    </source>
</evidence>
<evidence type="ECO:0000259" key="4">
    <source>
        <dbReference type="PROSITE" id="PS50949"/>
    </source>
</evidence>
<dbReference type="GO" id="GO:0003700">
    <property type="term" value="F:DNA-binding transcription factor activity"/>
    <property type="evidence" value="ECO:0007669"/>
    <property type="project" value="InterPro"/>
</dbReference>
<dbReference type="PROSITE" id="PS50949">
    <property type="entry name" value="HTH_GNTR"/>
    <property type="match status" value="1"/>
</dbReference>
<evidence type="ECO:0000313" key="5">
    <source>
        <dbReference type="EMBL" id="WIX79044.1"/>
    </source>
</evidence>
<dbReference type="Pfam" id="PF00392">
    <property type="entry name" value="GntR"/>
    <property type="match status" value="1"/>
</dbReference>
<dbReference type="InterPro" id="IPR036390">
    <property type="entry name" value="WH_DNA-bd_sf"/>
</dbReference>
<name>A0A9Y2MXH5_9PSEU</name>
<dbReference type="SUPFAM" id="SSF48008">
    <property type="entry name" value="GntR ligand-binding domain-like"/>
    <property type="match status" value="1"/>
</dbReference>
<keyword evidence="6" id="KW-1185">Reference proteome</keyword>
<dbReference type="Gene3D" id="1.10.10.10">
    <property type="entry name" value="Winged helix-like DNA-binding domain superfamily/Winged helix DNA-binding domain"/>
    <property type="match status" value="1"/>
</dbReference>
<keyword evidence="3" id="KW-0804">Transcription</keyword>
<feature type="domain" description="HTH gntR-type" evidence="4">
    <location>
        <begin position="16"/>
        <end position="86"/>
    </location>
</feature>
<gene>
    <name evidence="5" type="ORF">QRX50_48285</name>
</gene>
<dbReference type="InterPro" id="IPR008920">
    <property type="entry name" value="TF_FadR/GntR_C"/>
</dbReference>
<dbReference type="InterPro" id="IPR000524">
    <property type="entry name" value="Tscrpt_reg_HTH_GntR"/>
</dbReference>
<evidence type="ECO:0000256" key="2">
    <source>
        <dbReference type="ARBA" id="ARBA00023125"/>
    </source>
</evidence>
<proteinExistence type="predicted"/>
<dbReference type="Pfam" id="PF07729">
    <property type="entry name" value="FCD"/>
    <property type="match status" value="1"/>
</dbReference>
<organism evidence="5 6">
    <name type="scientific">Amycolatopsis carbonis</name>
    <dbReference type="NCBI Taxonomy" id="715471"/>
    <lineage>
        <taxon>Bacteria</taxon>
        <taxon>Bacillati</taxon>
        <taxon>Actinomycetota</taxon>
        <taxon>Actinomycetes</taxon>
        <taxon>Pseudonocardiales</taxon>
        <taxon>Pseudonocardiaceae</taxon>
        <taxon>Amycolatopsis</taxon>
    </lineage>
</organism>
<dbReference type="AlphaFoldDB" id="A0A9Y2MXH5"/>
<protein>
    <submittedName>
        <fullName evidence="5">FCD domain-containing protein</fullName>
    </submittedName>
</protein>
<dbReference type="RefSeq" id="WP_285969738.1">
    <property type="nucleotide sequence ID" value="NZ_CP127294.1"/>
</dbReference>
<dbReference type="KEGG" id="acab:QRX50_48285"/>
<reference evidence="5 6" key="1">
    <citation type="submission" date="2023-06" db="EMBL/GenBank/DDBJ databases">
        <authorList>
            <person name="Oyuntsetseg B."/>
            <person name="Kim S.B."/>
        </authorList>
    </citation>
    <scope>NUCLEOTIDE SEQUENCE [LARGE SCALE GENOMIC DNA]</scope>
    <source>
        <strain evidence="5 6">2-15</strain>
    </source>
</reference>
<dbReference type="EMBL" id="CP127294">
    <property type="protein sequence ID" value="WIX79044.1"/>
    <property type="molecule type" value="Genomic_DNA"/>
</dbReference>
<dbReference type="SMART" id="SM00895">
    <property type="entry name" value="FCD"/>
    <property type="match status" value="1"/>
</dbReference>
<keyword evidence="2" id="KW-0238">DNA-binding</keyword>